<accession>A0A4Q1BPP7</accession>
<dbReference type="OrthoDB" id="2562897at2759"/>
<dbReference type="AlphaFoldDB" id="A0A4Q1BPP7"/>
<dbReference type="InParanoid" id="A0A4Q1BPP7"/>
<dbReference type="EMBL" id="SDIL01000025">
    <property type="protein sequence ID" value="RXK39894.1"/>
    <property type="molecule type" value="Genomic_DNA"/>
</dbReference>
<name>A0A4Q1BPP7_TREME</name>
<evidence type="ECO:0000256" key="1">
    <source>
        <dbReference type="SAM" id="MobiDB-lite"/>
    </source>
</evidence>
<dbReference type="VEuPathDB" id="FungiDB:TREMEDRAFT_66009"/>
<gene>
    <name evidence="2" type="ORF">M231_02828</name>
</gene>
<feature type="compositionally biased region" description="Basic and acidic residues" evidence="1">
    <location>
        <begin position="1"/>
        <end position="11"/>
    </location>
</feature>
<dbReference type="Proteomes" id="UP000289152">
    <property type="component" value="Unassembled WGS sequence"/>
</dbReference>
<organism evidence="2 3">
    <name type="scientific">Tremella mesenterica</name>
    <name type="common">Jelly fungus</name>
    <dbReference type="NCBI Taxonomy" id="5217"/>
    <lineage>
        <taxon>Eukaryota</taxon>
        <taxon>Fungi</taxon>
        <taxon>Dikarya</taxon>
        <taxon>Basidiomycota</taxon>
        <taxon>Agaricomycotina</taxon>
        <taxon>Tremellomycetes</taxon>
        <taxon>Tremellales</taxon>
        <taxon>Tremellaceae</taxon>
        <taxon>Tremella</taxon>
    </lineage>
</organism>
<reference evidence="2 3" key="1">
    <citation type="submission" date="2016-06" db="EMBL/GenBank/DDBJ databases">
        <title>Evolution of pathogenesis and genome organization in the Tremellales.</title>
        <authorList>
            <person name="Cuomo C."/>
            <person name="Litvintseva A."/>
            <person name="Heitman J."/>
            <person name="Chen Y."/>
            <person name="Sun S."/>
            <person name="Springer D."/>
            <person name="Dromer F."/>
            <person name="Young S."/>
            <person name="Zeng Q."/>
            <person name="Chapman S."/>
            <person name="Gujja S."/>
            <person name="Saif S."/>
            <person name="Birren B."/>
        </authorList>
    </citation>
    <scope>NUCLEOTIDE SEQUENCE [LARGE SCALE GENOMIC DNA]</scope>
    <source>
        <strain evidence="2 3">ATCC 28783</strain>
    </source>
</reference>
<proteinExistence type="predicted"/>
<sequence length="194" mass="22971">MREHTSDHADQDTLTMHPLKRHHPDHEHLLQGEIDRLSISCEEHERQIRASKSTIEHRLFVDFYGMFNGLTSQDREAINLIDTLQDTVRTIPAQHSQRLAGIVSARRKDVETMRHRLTPWKEFLRPGDLKEEDRKGGIERVTGPRDEAGDALRKMERWAEEVESYYEKEIDREQTNIQLSTWRRRMIFRGEFAS</sequence>
<protein>
    <submittedName>
        <fullName evidence="2">Uncharacterized protein</fullName>
    </submittedName>
</protein>
<evidence type="ECO:0000313" key="3">
    <source>
        <dbReference type="Proteomes" id="UP000289152"/>
    </source>
</evidence>
<comment type="caution">
    <text evidence="2">The sequence shown here is derived from an EMBL/GenBank/DDBJ whole genome shotgun (WGS) entry which is preliminary data.</text>
</comment>
<feature type="region of interest" description="Disordered" evidence="1">
    <location>
        <begin position="1"/>
        <end position="21"/>
    </location>
</feature>
<keyword evidence="3" id="KW-1185">Reference proteome</keyword>
<evidence type="ECO:0000313" key="2">
    <source>
        <dbReference type="EMBL" id="RXK39894.1"/>
    </source>
</evidence>